<feature type="domain" description="EF-hand" evidence="5">
    <location>
        <begin position="172"/>
        <end position="207"/>
    </location>
</feature>
<dbReference type="InterPro" id="IPR011992">
    <property type="entry name" value="EF-hand-dom_pair"/>
</dbReference>
<proteinExistence type="predicted"/>
<evidence type="ECO:0000256" key="4">
    <source>
        <dbReference type="SAM" id="MobiDB-lite"/>
    </source>
</evidence>
<dbReference type="PANTHER" id="PTHR45942">
    <property type="entry name" value="PROTEIN PHOSPATASE 3 REGULATORY SUBUNIT B ALPHA ISOFORM TYPE 1"/>
    <property type="match status" value="1"/>
</dbReference>
<dbReference type="InterPro" id="IPR018247">
    <property type="entry name" value="EF_Hand_1_Ca_BS"/>
</dbReference>
<protein>
    <recommendedName>
        <fullName evidence="5">EF-hand domain-containing protein</fullName>
    </recommendedName>
</protein>
<feature type="compositionally biased region" description="Basic and acidic residues" evidence="4">
    <location>
        <begin position="280"/>
        <end position="309"/>
    </location>
</feature>
<feature type="region of interest" description="Disordered" evidence="4">
    <location>
        <begin position="252"/>
        <end position="424"/>
    </location>
</feature>
<dbReference type="SUPFAM" id="SSF47473">
    <property type="entry name" value="EF-hand"/>
    <property type="match status" value="1"/>
</dbReference>
<gene>
    <name evidence="6" type="ORF">MCOM1403_LOCUS11159</name>
</gene>
<dbReference type="InterPro" id="IPR056575">
    <property type="entry name" value="WH_MCM3_C"/>
</dbReference>
<dbReference type="GO" id="GO:0005509">
    <property type="term" value="F:calcium ion binding"/>
    <property type="evidence" value="ECO:0007669"/>
    <property type="project" value="InterPro"/>
</dbReference>
<feature type="domain" description="EF-hand" evidence="5">
    <location>
        <begin position="108"/>
        <end position="143"/>
    </location>
</feature>
<sequence>MGNCGSSGGSSDAAARDRYEAGQKQTAAKLTRLGCTRGTVSAVLKLYRQADTNRDGHVDLGEFARQFDIERRNPFLPRLVQLFDLSGDGQMSVFEYVVCLSQFGARRGRGDHIYFAWRLFDVDDDGSLTKDEFVRVLKSTYMRGGEHRRGGEKFNTDDRVGRGFSNFGGVGGFAKGIDSIIRDMDADGDGAIGIEEFTRLMKKYQHFMSPAFDLWQKLEALAGPCARVYAEVRAAGMLDELIDLAMCSSDTRHGDEPRALRADRADDESLFGGGAKRTKPREAPRRTTERDGVARGEPRVGKTGAKTEDVGMAVFRRKAAIEQRERRAGRPRGKYSESDEESDDDSDDEESDDESDDESDEESDDDRGSDEEGEGARKVEAVGAPSAAGRTQTQTQTQQSAKPRKGHSGGGPKEQGEPSAYQTEMRKRYNQFARFLGSYFASERVEQASVSALLRHDGAADFKDEEVVAFLDMMTRENKVMLSDGTVWII</sequence>
<feature type="compositionally biased region" description="Basic and acidic residues" evidence="4">
    <location>
        <begin position="319"/>
        <end position="328"/>
    </location>
</feature>
<dbReference type="AlphaFoldDB" id="A0A7S0IL12"/>
<dbReference type="EMBL" id="HBEQ01013852">
    <property type="protein sequence ID" value="CAD8525082.1"/>
    <property type="molecule type" value="Transcribed_RNA"/>
</dbReference>
<keyword evidence="2" id="KW-0677">Repeat</keyword>
<dbReference type="PROSITE" id="PS50222">
    <property type="entry name" value="EF_HAND_2"/>
    <property type="match status" value="3"/>
</dbReference>
<evidence type="ECO:0000256" key="3">
    <source>
        <dbReference type="ARBA" id="ARBA00022837"/>
    </source>
</evidence>
<dbReference type="Pfam" id="PF23191">
    <property type="entry name" value="WHD_MCM3_C"/>
    <property type="match status" value="1"/>
</dbReference>
<evidence type="ECO:0000259" key="5">
    <source>
        <dbReference type="PROSITE" id="PS50222"/>
    </source>
</evidence>
<dbReference type="Pfam" id="PF13499">
    <property type="entry name" value="EF-hand_7"/>
    <property type="match status" value="1"/>
</dbReference>
<feature type="compositionally biased region" description="Acidic residues" evidence="4">
    <location>
        <begin position="338"/>
        <end position="373"/>
    </location>
</feature>
<keyword evidence="1" id="KW-0479">Metal-binding</keyword>
<feature type="domain" description="EF-hand" evidence="5">
    <location>
        <begin position="71"/>
        <end position="106"/>
    </location>
</feature>
<dbReference type="CDD" id="cd00051">
    <property type="entry name" value="EFh"/>
    <property type="match status" value="1"/>
</dbReference>
<organism evidence="6">
    <name type="scientific">Micromonas pusilla</name>
    <name type="common">Picoplanktonic green alga</name>
    <name type="synonym">Chromulina pusilla</name>
    <dbReference type="NCBI Taxonomy" id="38833"/>
    <lineage>
        <taxon>Eukaryota</taxon>
        <taxon>Viridiplantae</taxon>
        <taxon>Chlorophyta</taxon>
        <taxon>Mamiellophyceae</taxon>
        <taxon>Mamiellales</taxon>
        <taxon>Mamiellaceae</taxon>
        <taxon>Micromonas</taxon>
    </lineage>
</organism>
<dbReference type="SMART" id="SM00054">
    <property type="entry name" value="EFh"/>
    <property type="match status" value="4"/>
</dbReference>
<dbReference type="PROSITE" id="PS00018">
    <property type="entry name" value="EF_HAND_1"/>
    <property type="match status" value="3"/>
</dbReference>
<accession>A0A7S0IL12</accession>
<feature type="compositionally biased region" description="Basic and acidic residues" evidence="4">
    <location>
        <begin position="252"/>
        <end position="264"/>
    </location>
</feature>
<dbReference type="InterPro" id="IPR002048">
    <property type="entry name" value="EF_hand_dom"/>
</dbReference>
<evidence type="ECO:0000313" key="6">
    <source>
        <dbReference type="EMBL" id="CAD8525082.1"/>
    </source>
</evidence>
<evidence type="ECO:0000256" key="1">
    <source>
        <dbReference type="ARBA" id="ARBA00022723"/>
    </source>
</evidence>
<dbReference type="Pfam" id="PF13202">
    <property type="entry name" value="EF-hand_5"/>
    <property type="match status" value="1"/>
</dbReference>
<dbReference type="Gene3D" id="1.10.238.10">
    <property type="entry name" value="EF-hand"/>
    <property type="match status" value="1"/>
</dbReference>
<keyword evidence="3" id="KW-0106">Calcium</keyword>
<reference evidence="6" key="1">
    <citation type="submission" date="2021-01" db="EMBL/GenBank/DDBJ databases">
        <authorList>
            <person name="Corre E."/>
            <person name="Pelletier E."/>
            <person name="Niang G."/>
            <person name="Scheremetjew M."/>
            <person name="Finn R."/>
            <person name="Kale V."/>
            <person name="Holt S."/>
            <person name="Cochrane G."/>
            <person name="Meng A."/>
            <person name="Brown T."/>
            <person name="Cohen L."/>
        </authorList>
    </citation>
    <scope>NUCLEOTIDE SEQUENCE</scope>
    <source>
        <strain evidence="6">CCMP1723</strain>
    </source>
</reference>
<evidence type="ECO:0000256" key="2">
    <source>
        <dbReference type="ARBA" id="ARBA00022737"/>
    </source>
</evidence>
<name>A0A7S0IL12_MICPS</name>